<protein>
    <submittedName>
        <fullName evidence="2">Uncharacterized protein</fullName>
    </submittedName>
</protein>
<feature type="compositionally biased region" description="Basic residues" evidence="1">
    <location>
        <begin position="40"/>
        <end position="53"/>
    </location>
</feature>
<evidence type="ECO:0000313" key="2">
    <source>
        <dbReference type="EMBL" id="SVD42807.1"/>
    </source>
</evidence>
<sequence length="53" mass="5778">EGPVNTDAERKALPEGMLKRLESLEGNVSIRINQGGKGPAKPKRVPKKNNKLL</sequence>
<proteinExistence type="predicted"/>
<name>A0A382V8Q0_9ZZZZ</name>
<organism evidence="2">
    <name type="scientific">marine metagenome</name>
    <dbReference type="NCBI Taxonomy" id="408172"/>
    <lineage>
        <taxon>unclassified sequences</taxon>
        <taxon>metagenomes</taxon>
        <taxon>ecological metagenomes</taxon>
    </lineage>
</organism>
<accession>A0A382V8Q0</accession>
<reference evidence="2" key="1">
    <citation type="submission" date="2018-05" db="EMBL/GenBank/DDBJ databases">
        <authorList>
            <person name="Lanie J.A."/>
            <person name="Ng W.-L."/>
            <person name="Kazmierczak K.M."/>
            <person name="Andrzejewski T.M."/>
            <person name="Davidsen T.M."/>
            <person name="Wayne K.J."/>
            <person name="Tettelin H."/>
            <person name="Glass J.I."/>
            <person name="Rusch D."/>
            <person name="Podicherti R."/>
            <person name="Tsui H.-C.T."/>
            <person name="Winkler M.E."/>
        </authorList>
    </citation>
    <scope>NUCLEOTIDE SEQUENCE</scope>
</reference>
<feature type="region of interest" description="Disordered" evidence="1">
    <location>
        <begin position="29"/>
        <end position="53"/>
    </location>
</feature>
<feature type="non-terminal residue" evidence="2">
    <location>
        <position position="1"/>
    </location>
</feature>
<evidence type="ECO:0000256" key="1">
    <source>
        <dbReference type="SAM" id="MobiDB-lite"/>
    </source>
</evidence>
<gene>
    <name evidence="2" type="ORF">METZ01_LOCUS395661</name>
</gene>
<dbReference type="AlphaFoldDB" id="A0A382V8Q0"/>
<dbReference type="EMBL" id="UINC01149997">
    <property type="protein sequence ID" value="SVD42807.1"/>
    <property type="molecule type" value="Genomic_DNA"/>
</dbReference>